<comment type="function">
    <text evidence="11">Catalyzes the condensation of the acetyl group of acetyl-CoA with 3-methyl-2-oxobutanoate (2-ketoisovalerate) to form 3-carboxy-3-hydroxy-4-methylpentanoate (2-isopropylmalate).</text>
</comment>
<evidence type="ECO:0000256" key="10">
    <source>
        <dbReference type="ARBA" id="ARBA00023304"/>
    </source>
</evidence>
<keyword evidence="8 11" id="KW-0479">Metal-binding</keyword>
<feature type="region of interest" description="Regulatory domain" evidence="11">
    <location>
        <begin position="390"/>
        <end position="517"/>
    </location>
</feature>
<dbReference type="Gene3D" id="3.20.20.70">
    <property type="entry name" value="Aldolase class I"/>
    <property type="match status" value="1"/>
</dbReference>
<dbReference type="GO" id="GO:0009098">
    <property type="term" value="P:L-leucine biosynthetic process"/>
    <property type="evidence" value="ECO:0007669"/>
    <property type="project" value="UniProtKB-UniRule"/>
</dbReference>
<dbReference type="PANTHER" id="PTHR10277">
    <property type="entry name" value="HOMOCITRATE SYNTHASE-RELATED"/>
    <property type="match status" value="1"/>
</dbReference>
<gene>
    <name evidence="11" type="primary">leuA</name>
    <name evidence="13" type="ORF">BSOLF_2470</name>
</gene>
<evidence type="ECO:0000259" key="12">
    <source>
        <dbReference type="PROSITE" id="PS50991"/>
    </source>
</evidence>
<sequence length="517" mass="56172">MRNIEFFDTTLRDGEQSAGVNLNLQEKLEIARHLEQFGIHVIEAGFPAAAPDELEAVKRIAETIKDARVAALARAHQKDIDAAWEALRLAAAPRIHTFIATSPIHMEYKLKLSPDAVLERAVESVRYAKRFVSDVEWSAEDATRSDWDFLVKIIKAVIEVGATVINLPDTVGYTQPSEYAALFRYVQEHVPGIENVKLSAHCHDDLGLAVANSLAAIEAGVTQVEGTINGIGERAGNAALEEINMALVIRKNFYRVESTLNTRHTVTVSKLVSKLTGMVVPSNKAIVGANAFAHESGIHQDGVLKHALTYEIISPEMIGLRENRLVLGKHSGRHAFRERLKALGLGTIDEATLDQLFQAFKVLTGKKKEITDDDLLALALDMSGQGKTYELVNIQCAFGINLIPTTTVTLKLPDGSLKTESATGEGSVESVYQALSRASGYALELLDYRIQSSSSGEDALGEVYIKVQYAGGVYGGRGVDNDVIIASAKAYVDALNRLALASRLKEEALVLQDGESV</sequence>
<dbReference type="SMART" id="SM00917">
    <property type="entry name" value="LeuA_dimer"/>
    <property type="match status" value="1"/>
</dbReference>
<dbReference type="InterPro" id="IPR036230">
    <property type="entry name" value="LeuA_allosteric_dom_sf"/>
</dbReference>
<dbReference type="NCBIfam" id="NF002086">
    <property type="entry name" value="PRK00915.1-3"/>
    <property type="match status" value="1"/>
</dbReference>
<keyword evidence="9 11" id="KW-0464">Manganese</keyword>
<dbReference type="InterPro" id="IPR013709">
    <property type="entry name" value="2-isopropylmalate_synth_dimer"/>
</dbReference>
<dbReference type="Proteomes" id="UP000244338">
    <property type="component" value="Unassembled WGS sequence"/>
</dbReference>
<comment type="subunit">
    <text evidence="11">Homodimer.</text>
</comment>
<evidence type="ECO:0000313" key="13">
    <source>
        <dbReference type="EMBL" id="PTQ56909.1"/>
    </source>
</evidence>
<dbReference type="NCBIfam" id="TIGR00973">
    <property type="entry name" value="leuA_bact"/>
    <property type="match status" value="1"/>
</dbReference>
<dbReference type="PROSITE" id="PS50991">
    <property type="entry name" value="PYR_CT"/>
    <property type="match status" value="1"/>
</dbReference>
<evidence type="ECO:0000256" key="4">
    <source>
        <dbReference type="ARBA" id="ARBA00018198"/>
    </source>
</evidence>
<keyword evidence="7 11" id="KW-0808">Transferase</keyword>
<evidence type="ECO:0000256" key="9">
    <source>
        <dbReference type="ARBA" id="ARBA00023211"/>
    </source>
</evidence>
<dbReference type="GO" id="GO:0030145">
    <property type="term" value="F:manganese ion binding"/>
    <property type="evidence" value="ECO:0007669"/>
    <property type="project" value="UniProtKB-UniRule"/>
</dbReference>
<dbReference type="PROSITE" id="PS00816">
    <property type="entry name" value="AIPM_HOMOCIT_SYNTH_2"/>
    <property type="match status" value="1"/>
</dbReference>
<dbReference type="Pfam" id="PF22617">
    <property type="entry name" value="HCS_D2"/>
    <property type="match status" value="1"/>
</dbReference>
<reference evidence="14" key="1">
    <citation type="journal article" date="2018" name="Sci. Rep.">
        <title>Lignite coal burning seam in the remote Altai Mountains harbors a hydrogen-driven thermophilic microbial community.</title>
        <authorList>
            <person name="Kadnikov V.V."/>
            <person name="Mardanov A.V."/>
            <person name="Ivasenko D.A."/>
            <person name="Antsiferov D.V."/>
            <person name="Beletsky A.V."/>
            <person name="Karnachuk O.V."/>
            <person name="Ravin N.V."/>
        </authorList>
    </citation>
    <scope>NUCLEOTIDE SEQUENCE [LARGE SCALE GENOMIC DNA]</scope>
</reference>
<feature type="binding site" evidence="11">
    <location>
        <position position="237"/>
    </location>
    <ligand>
        <name>Mn(2+)</name>
        <dbReference type="ChEBI" id="CHEBI:29035"/>
    </ligand>
</feature>
<feature type="domain" description="Pyruvate carboxyltransferase" evidence="12">
    <location>
        <begin position="4"/>
        <end position="266"/>
    </location>
</feature>
<keyword evidence="10 11" id="KW-0100">Branched-chain amino acid biosynthesis</keyword>
<comment type="similarity">
    <text evidence="2 11">Belongs to the alpha-IPM synthase/homocitrate synthase family. LeuA type 1 subfamily.</text>
</comment>
<accession>A0A2R6Y2J5</accession>
<dbReference type="SUPFAM" id="SSF51569">
    <property type="entry name" value="Aldolase"/>
    <property type="match status" value="1"/>
</dbReference>
<feature type="binding site" evidence="11">
    <location>
        <position position="201"/>
    </location>
    <ligand>
        <name>Mn(2+)</name>
        <dbReference type="ChEBI" id="CHEBI:29035"/>
    </ligand>
</feature>
<dbReference type="InterPro" id="IPR054691">
    <property type="entry name" value="LeuA/HCS_post-cat"/>
</dbReference>
<protein>
    <recommendedName>
        <fullName evidence="4 11">2-isopropylmalate synthase</fullName>
        <ecNumber evidence="3 11">2.3.3.13</ecNumber>
    </recommendedName>
    <alternativeName>
        <fullName evidence="11">Alpha-IPM synthase</fullName>
    </alternativeName>
    <alternativeName>
        <fullName evidence="11">Alpha-isopropylmalate synthase</fullName>
    </alternativeName>
</protein>
<evidence type="ECO:0000256" key="3">
    <source>
        <dbReference type="ARBA" id="ARBA00012973"/>
    </source>
</evidence>
<evidence type="ECO:0000256" key="2">
    <source>
        <dbReference type="ARBA" id="ARBA00009396"/>
    </source>
</evidence>
<dbReference type="FunFam" id="1.10.238.260:FF:000001">
    <property type="entry name" value="2-isopropylmalate synthase"/>
    <property type="match status" value="1"/>
</dbReference>
<dbReference type="Gene3D" id="1.10.238.260">
    <property type="match status" value="1"/>
</dbReference>
<dbReference type="PANTHER" id="PTHR10277:SF9">
    <property type="entry name" value="2-ISOPROPYLMALATE SYNTHASE 1, CHLOROPLASTIC-RELATED"/>
    <property type="match status" value="1"/>
</dbReference>
<keyword evidence="5 11" id="KW-0432">Leucine biosynthesis</keyword>
<dbReference type="Pfam" id="PF08502">
    <property type="entry name" value="LeuA_dimer"/>
    <property type="match status" value="1"/>
</dbReference>
<proteinExistence type="inferred from homology"/>
<evidence type="ECO:0000256" key="8">
    <source>
        <dbReference type="ARBA" id="ARBA00022723"/>
    </source>
</evidence>
<keyword evidence="11" id="KW-0963">Cytoplasm</keyword>
<evidence type="ECO:0000256" key="1">
    <source>
        <dbReference type="ARBA" id="ARBA00004689"/>
    </source>
</evidence>
<dbReference type="GO" id="GO:0005737">
    <property type="term" value="C:cytoplasm"/>
    <property type="evidence" value="ECO:0007669"/>
    <property type="project" value="UniProtKB-UniRule"/>
</dbReference>
<dbReference type="GO" id="GO:0003985">
    <property type="term" value="F:acetyl-CoA C-acetyltransferase activity"/>
    <property type="evidence" value="ECO:0007669"/>
    <property type="project" value="UniProtKB-UniRule"/>
</dbReference>
<dbReference type="HAMAP" id="MF_01025">
    <property type="entry name" value="LeuA_type1"/>
    <property type="match status" value="1"/>
</dbReference>
<feature type="binding site" evidence="11">
    <location>
        <position position="13"/>
    </location>
    <ligand>
        <name>Mn(2+)</name>
        <dbReference type="ChEBI" id="CHEBI:29035"/>
    </ligand>
</feature>
<comment type="cofactor">
    <cofactor evidence="11">
        <name>Mn(2+)</name>
        <dbReference type="ChEBI" id="CHEBI:29035"/>
    </cofactor>
</comment>
<evidence type="ECO:0000256" key="5">
    <source>
        <dbReference type="ARBA" id="ARBA00022430"/>
    </source>
</evidence>
<dbReference type="InterPro" id="IPR000891">
    <property type="entry name" value="PYR_CT"/>
</dbReference>
<dbReference type="AlphaFoldDB" id="A0A2R6Y2J5"/>
<dbReference type="FunFam" id="3.20.20.70:FF:000010">
    <property type="entry name" value="2-isopropylmalate synthase"/>
    <property type="match status" value="1"/>
</dbReference>
<comment type="caution">
    <text evidence="13">The sequence shown here is derived from an EMBL/GenBank/DDBJ whole genome shotgun (WGS) entry which is preliminary data.</text>
</comment>
<dbReference type="EC" id="2.3.3.13" evidence="3 11"/>
<dbReference type="InterPro" id="IPR013785">
    <property type="entry name" value="Aldolase_TIM"/>
</dbReference>
<dbReference type="SUPFAM" id="SSF110921">
    <property type="entry name" value="2-isopropylmalate synthase LeuA, allosteric (dimerisation) domain"/>
    <property type="match status" value="1"/>
</dbReference>
<dbReference type="InterPro" id="IPR050073">
    <property type="entry name" value="2-IPM_HCS-like"/>
</dbReference>
<dbReference type="NCBIfam" id="NF002088">
    <property type="entry name" value="PRK00915.1-5"/>
    <property type="match status" value="1"/>
</dbReference>
<evidence type="ECO:0000313" key="14">
    <source>
        <dbReference type="Proteomes" id="UP000244338"/>
    </source>
</evidence>
<comment type="pathway">
    <text evidence="1 11">Amino-acid biosynthesis; L-leucine biosynthesis; L-leucine from 3-methyl-2-oxobutanoate: step 1/4.</text>
</comment>
<name>A0A2R6Y2J5_9BACL</name>
<dbReference type="CDD" id="cd07940">
    <property type="entry name" value="DRE_TIM_IPMS"/>
    <property type="match status" value="1"/>
</dbReference>
<evidence type="ECO:0000256" key="11">
    <source>
        <dbReference type="HAMAP-Rule" id="MF_01025"/>
    </source>
</evidence>
<dbReference type="Gene3D" id="3.30.160.270">
    <property type="match status" value="1"/>
</dbReference>
<evidence type="ECO:0000256" key="6">
    <source>
        <dbReference type="ARBA" id="ARBA00022605"/>
    </source>
</evidence>
<dbReference type="Pfam" id="PF00682">
    <property type="entry name" value="HMGL-like"/>
    <property type="match status" value="1"/>
</dbReference>
<dbReference type="UniPathway" id="UPA00048">
    <property type="reaction ID" value="UER00070"/>
</dbReference>
<keyword evidence="6 11" id="KW-0028">Amino-acid biosynthesis</keyword>
<dbReference type="GO" id="GO:0003852">
    <property type="term" value="F:2-isopropylmalate synthase activity"/>
    <property type="evidence" value="ECO:0007669"/>
    <property type="project" value="UniProtKB-UniRule"/>
</dbReference>
<dbReference type="PROSITE" id="PS00815">
    <property type="entry name" value="AIPM_HOMOCIT_SYNTH_1"/>
    <property type="match status" value="1"/>
</dbReference>
<dbReference type="InterPro" id="IPR002034">
    <property type="entry name" value="AIPM/Hcit_synth_CS"/>
</dbReference>
<organism evidence="13 14">
    <name type="scientific">Candidatus Carbonibacillus altaicus</name>
    <dbReference type="NCBI Taxonomy" id="2163959"/>
    <lineage>
        <taxon>Bacteria</taxon>
        <taxon>Bacillati</taxon>
        <taxon>Bacillota</taxon>
        <taxon>Bacilli</taxon>
        <taxon>Bacillales</taxon>
        <taxon>Candidatus Carbonibacillus</taxon>
    </lineage>
</organism>
<comment type="catalytic activity">
    <reaction evidence="11">
        <text>3-methyl-2-oxobutanoate + acetyl-CoA + H2O = (2S)-2-isopropylmalate + CoA + H(+)</text>
        <dbReference type="Rhea" id="RHEA:21524"/>
        <dbReference type="ChEBI" id="CHEBI:1178"/>
        <dbReference type="ChEBI" id="CHEBI:11851"/>
        <dbReference type="ChEBI" id="CHEBI:15377"/>
        <dbReference type="ChEBI" id="CHEBI:15378"/>
        <dbReference type="ChEBI" id="CHEBI:57287"/>
        <dbReference type="ChEBI" id="CHEBI:57288"/>
        <dbReference type="EC" id="2.3.3.13"/>
    </reaction>
</comment>
<evidence type="ECO:0000256" key="7">
    <source>
        <dbReference type="ARBA" id="ARBA00022679"/>
    </source>
</evidence>
<dbReference type="InterPro" id="IPR005671">
    <property type="entry name" value="LeuA_bact_synth"/>
</dbReference>
<dbReference type="EMBL" id="PEBX01000016">
    <property type="protein sequence ID" value="PTQ56909.1"/>
    <property type="molecule type" value="Genomic_DNA"/>
</dbReference>
<feature type="binding site" evidence="11">
    <location>
        <position position="203"/>
    </location>
    <ligand>
        <name>Mn(2+)</name>
        <dbReference type="ChEBI" id="CHEBI:29035"/>
    </ligand>
</feature>